<evidence type="ECO:0000313" key="1">
    <source>
        <dbReference type="EMBL" id="EOB04796.1"/>
    </source>
</evidence>
<keyword evidence="2" id="KW-1185">Reference proteome</keyword>
<dbReference type="Proteomes" id="UP000296049">
    <property type="component" value="Unassembled WGS sequence"/>
</dbReference>
<reference evidence="2" key="1">
    <citation type="journal article" date="2013" name="Nat. Genet.">
        <title>The duck genome and transcriptome provide insight into an avian influenza virus reservoir species.</title>
        <authorList>
            <person name="Huang Y."/>
            <person name="Li Y."/>
            <person name="Burt D.W."/>
            <person name="Chen H."/>
            <person name="Zhang Y."/>
            <person name="Qian W."/>
            <person name="Kim H."/>
            <person name="Gan S."/>
            <person name="Zhao Y."/>
            <person name="Li J."/>
            <person name="Yi K."/>
            <person name="Feng H."/>
            <person name="Zhu P."/>
            <person name="Li B."/>
            <person name="Liu Q."/>
            <person name="Fairley S."/>
            <person name="Magor K.E."/>
            <person name="Du Z."/>
            <person name="Hu X."/>
            <person name="Goodman L."/>
            <person name="Tafer H."/>
            <person name="Vignal A."/>
            <person name="Lee T."/>
            <person name="Kim K.W."/>
            <person name="Sheng Z."/>
            <person name="An Y."/>
            <person name="Searle S."/>
            <person name="Herrero J."/>
            <person name="Groenen M.A."/>
            <person name="Crooijmans R.P."/>
            <person name="Faraut T."/>
            <person name="Cai Q."/>
            <person name="Webster R.G."/>
            <person name="Aldridge J.R."/>
            <person name="Warren W.C."/>
            <person name="Bartschat S."/>
            <person name="Kehr S."/>
            <person name="Marz M."/>
            <person name="Stadler P.F."/>
            <person name="Smith J."/>
            <person name="Kraus R.H."/>
            <person name="Zhao Y."/>
            <person name="Ren L."/>
            <person name="Fei J."/>
            <person name="Morisson M."/>
            <person name="Kaiser P."/>
            <person name="Griffin D.K."/>
            <person name="Rao M."/>
            <person name="Pitel F."/>
            <person name="Wang J."/>
            <person name="Li N."/>
        </authorList>
    </citation>
    <scope>NUCLEOTIDE SEQUENCE [LARGE SCALE GENOMIC DNA]</scope>
</reference>
<name>R0K411_ANAPL</name>
<accession>R0K411</accession>
<evidence type="ECO:0000313" key="2">
    <source>
        <dbReference type="Proteomes" id="UP000296049"/>
    </source>
</evidence>
<dbReference type="AlphaFoldDB" id="R0K411"/>
<gene>
    <name evidence="1" type="ORF">Anapl_03264</name>
</gene>
<sequence>MHFCCFNNTVFISFIKAAVQHEVAGEHPQDEIQLFIVCLGNRKFNPSLASDYPSHFQSSQYLAEVMSIDMHNAELFPSSSEQRKEPIFQNIFLSTHSFANCQPGSMSCKLRAEFQPFIIH</sequence>
<organism evidence="1 2">
    <name type="scientific">Anas platyrhynchos</name>
    <name type="common">Mallard</name>
    <name type="synonym">Anas boschas</name>
    <dbReference type="NCBI Taxonomy" id="8839"/>
    <lineage>
        <taxon>Eukaryota</taxon>
        <taxon>Metazoa</taxon>
        <taxon>Chordata</taxon>
        <taxon>Craniata</taxon>
        <taxon>Vertebrata</taxon>
        <taxon>Euteleostomi</taxon>
        <taxon>Archelosauria</taxon>
        <taxon>Archosauria</taxon>
        <taxon>Dinosauria</taxon>
        <taxon>Saurischia</taxon>
        <taxon>Theropoda</taxon>
        <taxon>Coelurosauria</taxon>
        <taxon>Aves</taxon>
        <taxon>Neognathae</taxon>
        <taxon>Galloanserae</taxon>
        <taxon>Anseriformes</taxon>
        <taxon>Anatidae</taxon>
        <taxon>Anatinae</taxon>
        <taxon>Anas</taxon>
    </lineage>
</organism>
<protein>
    <submittedName>
        <fullName evidence="1">Uncharacterized protein</fullName>
    </submittedName>
</protein>
<proteinExistence type="predicted"/>
<dbReference type="EMBL" id="KB742750">
    <property type="protein sequence ID" value="EOB04796.1"/>
    <property type="molecule type" value="Genomic_DNA"/>
</dbReference>